<evidence type="ECO:0000313" key="2">
    <source>
        <dbReference type="EMBL" id="NIA70828.1"/>
    </source>
</evidence>
<protein>
    <submittedName>
        <fullName evidence="2">Cupin domain-containing protein</fullName>
    </submittedName>
</protein>
<gene>
    <name evidence="2" type="ORF">HBA54_19695</name>
</gene>
<name>A0A967K954_9PROT</name>
<dbReference type="AlphaFoldDB" id="A0A967K954"/>
<dbReference type="RefSeq" id="WP_167227839.1">
    <property type="nucleotide sequence ID" value="NZ_JAAQPH010000016.1"/>
</dbReference>
<evidence type="ECO:0000313" key="3">
    <source>
        <dbReference type="Proteomes" id="UP000761264"/>
    </source>
</evidence>
<comment type="caution">
    <text evidence="2">The sequence shown here is derived from an EMBL/GenBank/DDBJ whole genome shotgun (WGS) entry which is preliminary data.</text>
</comment>
<evidence type="ECO:0000259" key="1">
    <source>
        <dbReference type="Pfam" id="PF07883"/>
    </source>
</evidence>
<proteinExistence type="predicted"/>
<keyword evidence="3" id="KW-1185">Reference proteome</keyword>
<reference evidence="2" key="1">
    <citation type="submission" date="2020-03" db="EMBL/GenBank/DDBJ databases">
        <title>Genome of Pelagibius litoralis DSM 21314T.</title>
        <authorList>
            <person name="Wang G."/>
        </authorList>
    </citation>
    <scope>NUCLEOTIDE SEQUENCE</scope>
    <source>
        <strain evidence="2">DSM 21314</strain>
    </source>
</reference>
<sequence length="181" mass="19854">MRKELDIHFDEESAAWFGKSAPIDRSEMEKRVWRFRDLTPSPRAFLDCTLPGHVRTLYSALGHGSDEEQLEGTAVEQAENYHIDFVKAAPQNGAALHSHGSEETFVALTGKWEIFWGDDGKSGSTVLAPFDGIVVPGGVLRGFRNIADEEATLMAILGARNAGHCIWAESLQPAFAKQAAE</sequence>
<dbReference type="SUPFAM" id="SSF51182">
    <property type="entry name" value="RmlC-like cupins"/>
    <property type="match status" value="1"/>
</dbReference>
<dbReference type="Gene3D" id="2.60.120.10">
    <property type="entry name" value="Jelly Rolls"/>
    <property type="match status" value="1"/>
</dbReference>
<organism evidence="2 3">
    <name type="scientific">Pelagibius litoralis</name>
    <dbReference type="NCBI Taxonomy" id="374515"/>
    <lineage>
        <taxon>Bacteria</taxon>
        <taxon>Pseudomonadati</taxon>
        <taxon>Pseudomonadota</taxon>
        <taxon>Alphaproteobacteria</taxon>
        <taxon>Rhodospirillales</taxon>
        <taxon>Rhodovibrionaceae</taxon>
        <taxon>Pelagibius</taxon>
    </lineage>
</organism>
<dbReference type="Proteomes" id="UP000761264">
    <property type="component" value="Unassembled WGS sequence"/>
</dbReference>
<dbReference type="EMBL" id="JAAQPH010000016">
    <property type="protein sequence ID" value="NIA70828.1"/>
    <property type="molecule type" value="Genomic_DNA"/>
</dbReference>
<dbReference type="InterPro" id="IPR013096">
    <property type="entry name" value="Cupin_2"/>
</dbReference>
<feature type="domain" description="Cupin type-2" evidence="1">
    <location>
        <begin position="86"/>
        <end position="156"/>
    </location>
</feature>
<dbReference type="InterPro" id="IPR011051">
    <property type="entry name" value="RmlC_Cupin_sf"/>
</dbReference>
<dbReference type="Pfam" id="PF07883">
    <property type="entry name" value="Cupin_2"/>
    <property type="match status" value="1"/>
</dbReference>
<accession>A0A967K954</accession>
<dbReference type="InterPro" id="IPR014710">
    <property type="entry name" value="RmlC-like_jellyroll"/>
</dbReference>